<accession>A0A0W0TEX0</accession>
<protein>
    <submittedName>
        <fullName evidence="3">L-gulono-gamma-lactone oxidase</fullName>
    </submittedName>
</protein>
<dbReference type="Pfam" id="PF01565">
    <property type="entry name" value="FAD_binding_4"/>
    <property type="match status" value="1"/>
</dbReference>
<dbReference type="PROSITE" id="PS51387">
    <property type="entry name" value="FAD_PCMH"/>
    <property type="match status" value="1"/>
</dbReference>
<dbReference type="AlphaFoldDB" id="A0A0W0TEX0"/>
<organism evidence="3 4">
    <name type="scientific">Legionella drozanskii LLAP-1</name>
    <dbReference type="NCBI Taxonomy" id="1212489"/>
    <lineage>
        <taxon>Bacteria</taxon>
        <taxon>Pseudomonadati</taxon>
        <taxon>Pseudomonadota</taxon>
        <taxon>Gammaproteobacteria</taxon>
        <taxon>Legionellales</taxon>
        <taxon>Legionellaceae</taxon>
        <taxon>Legionella</taxon>
    </lineage>
</organism>
<dbReference type="Gene3D" id="3.30.465.10">
    <property type="match status" value="1"/>
</dbReference>
<evidence type="ECO:0000256" key="1">
    <source>
        <dbReference type="ARBA" id="ARBA00022827"/>
    </source>
</evidence>
<keyword evidence="1" id="KW-0285">Flavoprotein</keyword>
<dbReference type="Proteomes" id="UP000054736">
    <property type="component" value="Unassembled WGS sequence"/>
</dbReference>
<dbReference type="PANTHER" id="PTHR43762">
    <property type="entry name" value="L-GULONOLACTONE OXIDASE"/>
    <property type="match status" value="1"/>
</dbReference>
<evidence type="ECO:0000313" key="4">
    <source>
        <dbReference type="Proteomes" id="UP000054736"/>
    </source>
</evidence>
<dbReference type="RefSeq" id="WP_058494479.1">
    <property type="nucleotide sequence ID" value="NZ_CAAAIU010000006.1"/>
</dbReference>
<dbReference type="InterPro" id="IPR016166">
    <property type="entry name" value="FAD-bd_PCMH"/>
</dbReference>
<proteinExistence type="predicted"/>
<evidence type="ECO:0000259" key="2">
    <source>
        <dbReference type="PROSITE" id="PS51387"/>
    </source>
</evidence>
<gene>
    <name evidence="3" type="ORF">Ldro_0115</name>
</gene>
<dbReference type="EMBL" id="LNXY01000001">
    <property type="protein sequence ID" value="KTC93765.1"/>
    <property type="molecule type" value="Genomic_DNA"/>
</dbReference>
<dbReference type="InterPro" id="IPR016169">
    <property type="entry name" value="FAD-bd_PCMH_sub2"/>
</dbReference>
<keyword evidence="1" id="KW-0274">FAD</keyword>
<dbReference type="InterPro" id="IPR036318">
    <property type="entry name" value="FAD-bd_PCMH-like_sf"/>
</dbReference>
<sequence length="621" mass="70908">MAFTREQQEVIIDLINRENLHVEYKENADWSNFCETNKQSDKFYLKIKNLDAAKRIVKKINELNSKDNLKDPKDRITCRVAAGGRKDVDYSESFSLTPWVDGDIIVNLELAAADKYAIKINKEKMTVKIKPGPQIKALDEILEAEGLATVSPASLINRVTPFGLAANGGHGTDIRAGAYTDNIESLTFLKMDGETVTISRKTHPDDFDLIASTHFGLYGMAVKMKLRCKPAEKLRRIERSMSLPEFIKAVEDGKLPRPDFPMFSWYYVPTYADDLNNPDIKNVKVIEYQSVPWNTENKNFDPETKHIEQWLQVELEEGLRVTDVLAMFPELTPLFMKYIVARYAVGDEEIETIGPASALYHYQTEYPRRLNDLDGMFPVSDDLHEMIDAVKKIAMDTEDAKKDNEAPVTFGAYGRLVQNKQYKASLSPSSHHCDKKLTCGLDIVSSPGAVGFEKFRDNFVTYLIEVLKAKLHWGKYVPLDKGINYNEMYGDDLKEYKRVLKQFHKDNKLDLERSPFLTDFPSEVLDMKDKYRPTVEKVPTGPELAAAAHSGFRLRGLKCFLNWIAEQNKDHESDHIDELKTATHEFHQTEMEKIPEFLKNTLFGNPVRPNQTRGCPTCVLI</sequence>
<evidence type="ECO:0000313" key="3">
    <source>
        <dbReference type="EMBL" id="KTC93765.1"/>
    </source>
</evidence>
<dbReference type="GO" id="GO:0016899">
    <property type="term" value="F:oxidoreductase activity, acting on the CH-OH group of donors, oxygen as acceptor"/>
    <property type="evidence" value="ECO:0007669"/>
    <property type="project" value="InterPro"/>
</dbReference>
<keyword evidence="4" id="KW-1185">Reference proteome</keyword>
<dbReference type="InterPro" id="IPR010031">
    <property type="entry name" value="FAD_lactone_oxidase-like"/>
</dbReference>
<reference evidence="3 4" key="1">
    <citation type="submission" date="2015-11" db="EMBL/GenBank/DDBJ databases">
        <title>Genomic analysis of 38 Legionella species identifies large and diverse effector repertoires.</title>
        <authorList>
            <person name="Burstein D."/>
            <person name="Amaro F."/>
            <person name="Zusman T."/>
            <person name="Lifshitz Z."/>
            <person name="Cohen O."/>
            <person name="Gilbert J.A."/>
            <person name="Pupko T."/>
            <person name="Shuman H.A."/>
            <person name="Segal G."/>
        </authorList>
    </citation>
    <scope>NUCLEOTIDE SEQUENCE [LARGE SCALE GENOMIC DNA]</scope>
    <source>
        <strain evidence="3 4">ATCC 700990</strain>
    </source>
</reference>
<comment type="caution">
    <text evidence="3">The sequence shown here is derived from an EMBL/GenBank/DDBJ whole genome shotgun (WGS) entry which is preliminary data.</text>
</comment>
<dbReference type="STRING" id="1212489.Ldro_0115"/>
<dbReference type="PATRIC" id="fig|1212489.4.peg.116"/>
<dbReference type="GO" id="GO:0071949">
    <property type="term" value="F:FAD binding"/>
    <property type="evidence" value="ECO:0007669"/>
    <property type="project" value="InterPro"/>
</dbReference>
<dbReference type="SUPFAM" id="SSF56176">
    <property type="entry name" value="FAD-binding/transporter-associated domain-like"/>
    <property type="match status" value="1"/>
</dbReference>
<feature type="domain" description="FAD-binding PCMH-type" evidence="2">
    <location>
        <begin position="36"/>
        <end position="231"/>
    </location>
</feature>
<dbReference type="PANTHER" id="PTHR43762:SF1">
    <property type="entry name" value="D-ARABINONO-1,4-LACTONE OXIDASE"/>
    <property type="match status" value="1"/>
</dbReference>
<dbReference type="InterPro" id="IPR006094">
    <property type="entry name" value="Oxid_FAD_bind_N"/>
</dbReference>
<name>A0A0W0TEX0_9GAMM</name>
<dbReference type="OrthoDB" id="5634754at2"/>